<evidence type="ECO:0000313" key="2">
    <source>
        <dbReference type="Proteomes" id="UP000184280"/>
    </source>
</evidence>
<accession>A0A1M7D167</accession>
<name>A0A1M7D167_XYLRU</name>
<dbReference type="AlphaFoldDB" id="A0A1M7D167"/>
<dbReference type="Proteomes" id="UP000184280">
    <property type="component" value="Unassembled WGS sequence"/>
</dbReference>
<sequence>MAKIKVVLVTCGSCANCTPVTSPENLLSIKGEPILGRCPHWTESKSVLLSWPHPCKFHINKVNNKVQ</sequence>
<evidence type="ECO:0000313" key="1">
    <source>
        <dbReference type="EMBL" id="SHL73117.1"/>
    </source>
</evidence>
<gene>
    <name evidence="1" type="ORF">SAMN04488494_0590</name>
</gene>
<organism evidence="1 2">
    <name type="scientific">Xylanibacter ruminicola</name>
    <name type="common">Prevotella ruminicola</name>
    <dbReference type="NCBI Taxonomy" id="839"/>
    <lineage>
        <taxon>Bacteria</taxon>
        <taxon>Pseudomonadati</taxon>
        <taxon>Bacteroidota</taxon>
        <taxon>Bacteroidia</taxon>
        <taxon>Bacteroidales</taxon>
        <taxon>Prevotellaceae</taxon>
        <taxon>Xylanibacter</taxon>
    </lineage>
</organism>
<reference evidence="1 2" key="1">
    <citation type="submission" date="2016-11" db="EMBL/GenBank/DDBJ databases">
        <authorList>
            <person name="Jaros S."/>
            <person name="Januszkiewicz K."/>
            <person name="Wedrychowicz H."/>
        </authorList>
    </citation>
    <scope>NUCLEOTIDE SEQUENCE [LARGE SCALE GENOMIC DNA]</scope>
    <source>
        <strain evidence="1 2">BPI-34</strain>
    </source>
</reference>
<protein>
    <submittedName>
        <fullName evidence="1">Uncharacterized protein</fullName>
    </submittedName>
</protein>
<dbReference type="EMBL" id="FRCJ01000001">
    <property type="protein sequence ID" value="SHL73117.1"/>
    <property type="molecule type" value="Genomic_DNA"/>
</dbReference>
<proteinExistence type="predicted"/>
<dbReference type="RefSeq" id="WP_139294591.1">
    <property type="nucleotide sequence ID" value="NZ_FRCJ01000001.1"/>
</dbReference>